<dbReference type="SUPFAM" id="SSF56712">
    <property type="entry name" value="Prokaryotic type I DNA topoisomerase"/>
    <property type="match status" value="1"/>
</dbReference>
<dbReference type="CDD" id="cd03362">
    <property type="entry name" value="TOPRIM_TopoIA_TopoIII"/>
    <property type="match status" value="1"/>
</dbReference>
<dbReference type="GO" id="GO:0006265">
    <property type="term" value="P:DNA topological change"/>
    <property type="evidence" value="ECO:0007669"/>
    <property type="project" value="InterPro"/>
</dbReference>
<feature type="compositionally biased region" description="Low complexity" evidence="11">
    <location>
        <begin position="484"/>
        <end position="495"/>
    </location>
</feature>
<feature type="compositionally biased region" description="Low complexity" evidence="11">
    <location>
        <begin position="696"/>
        <end position="713"/>
    </location>
</feature>
<dbReference type="PROSITE" id="PS52039">
    <property type="entry name" value="TOPO_IA_2"/>
    <property type="match status" value="1"/>
</dbReference>
<dbReference type="Gene3D" id="1.10.460.10">
    <property type="entry name" value="Topoisomerase I, domain 2"/>
    <property type="match status" value="1"/>
</dbReference>
<evidence type="ECO:0000259" key="13">
    <source>
        <dbReference type="PROSITE" id="PS52039"/>
    </source>
</evidence>
<gene>
    <name evidence="14" type="ORF">GKZ57_03500</name>
</gene>
<evidence type="ECO:0000256" key="4">
    <source>
        <dbReference type="ARBA" id="ARBA00023029"/>
    </source>
</evidence>
<comment type="similarity">
    <text evidence="2">Belongs to the type IA topoisomerase family.</text>
</comment>
<dbReference type="InterPro" id="IPR013497">
    <property type="entry name" value="Topo_IA_cen"/>
</dbReference>
<dbReference type="Gene3D" id="1.10.290.10">
    <property type="entry name" value="Topoisomerase I, domain 4"/>
    <property type="match status" value="1"/>
</dbReference>
<dbReference type="GO" id="GO:0003917">
    <property type="term" value="F:DNA topoisomerase type I (single strand cut, ATP-independent) activity"/>
    <property type="evidence" value="ECO:0007669"/>
    <property type="project" value="UniProtKB-EC"/>
</dbReference>
<evidence type="ECO:0000259" key="12">
    <source>
        <dbReference type="PROSITE" id="PS50880"/>
    </source>
</evidence>
<proteinExistence type="inferred from homology"/>
<organism evidence="14 15">
    <name type="scientific">Blautia luti DSM 14534 = JCM 17040</name>
    <dbReference type="NCBI Taxonomy" id="649762"/>
    <lineage>
        <taxon>Bacteria</taxon>
        <taxon>Bacillati</taxon>
        <taxon>Bacillota</taxon>
        <taxon>Clostridia</taxon>
        <taxon>Lachnospirales</taxon>
        <taxon>Lachnospiraceae</taxon>
        <taxon>Blautia</taxon>
    </lineage>
</organism>
<evidence type="ECO:0000313" key="14">
    <source>
        <dbReference type="EMBL" id="MTD60349.1"/>
    </source>
</evidence>
<dbReference type="InterPro" id="IPR013824">
    <property type="entry name" value="Topo_IA_cen_sub1"/>
</dbReference>
<evidence type="ECO:0000256" key="3">
    <source>
        <dbReference type="ARBA" id="ARBA00012891"/>
    </source>
</evidence>
<dbReference type="Proteomes" id="UP000437824">
    <property type="component" value="Unassembled WGS sequence"/>
</dbReference>
<dbReference type="PRINTS" id="PR00417">
    <property type="entry name" value="PRTPISMRASEI"/>
</dbReference>
<evidence type="ECO:0000256" key="11">
    <source>
        <dbReference type="SAM" id="MobiDB-lite"/>
    </source>
</evidence>
<protein>
    <recommendedName>
        <fullName evidence="3">DNA topoisomerase</fullName>
        <ecNumber evidence="3">5.6.2.1</ecNumber>
    </recommendedName>
    <alternativeName>
        <fullName evidence="10">Omega-protein</fullName>
    </alternativeName>
    <alternativeName>
        <fullName evidence="9">Relaxing enzyme</fullName>
    </alternativeName>
    <alternativeName>
        <fullName evidence="7">Swivelase</fullName>
    </alternativeName>
    <alternativeName>
        <fullName evidence="8">Untwisting enzyme</fullName>
    </alternativeName>
</protein>
<evidence type="ECO:0000256" key="6">
    <source>
        <dbReference type="ARBA" id="ARBA00023235"/>
    </source>
</evidence>
<evidence type="ECO:0000256" key="2">
    <source>
        <dbReference type="ARBA" id="ARBA00009446"/>
    </source>
</evidence>
<dbReference type="SMART" id="SM00436">
    <property type="entry name" value="TOP1Bc"/>
    <property type="match status" value="1"/>
</dbReference>
<evidence type="ECO:0000256" key="7">
    <source>
        <dbReference type="ARBA" id="ARBA00030003"/>
    </source>
</evidence>
<evidence type="ECO:0000256" key="1">
    <source>
        <dbReference type="ARBA" id="ARBA00000213"/>
    </source>
</evidence>
<name>A0A844GGR1_9FIRM</name>
<dbReference type="InterPro" id="IPR003602">
    <property type="entry name" value="Topo_IA_DNA-bd_dom"/>
</dbReference>
<dbReference type="InterPro" id="IPR013825">
    <property type="entry name" value="Topo_IA_cen_sub2"/>
</dbReference>
<evidence type="ECO:0000256" key="10">
    <source>
        <dbReference type="ARBA" id="ARBA00032877"/>
    </source>
</evidence>
<evidence type="ECO:0000256" key="9">
    <source>
        <dbReference type="ARBA" id="ARBA00032235"/>
    </source>
</evidence>
<dbReference type="Gene3D" id="3.40.50.140">
    <property type="match status" value="1"/>
</dbReference>
<dbReference type="Pfam" id="PF01131">
    <property type="entry name" value="Topoisom_bac"/>
    <property type="match status" value="2"/>
</dbReference>
<feature type="domain" description="Topo IA-type catalytic" evidence="13">
    <location>
        <begin position="155"/>
        <end position="668"/>
    </location>
</feature>
<feature type="domain" description="Toprim" evidence="12">
    <location>
        <begin position="3"/>
        <end position="136"/>
    </location>
</feature>
<evidence type="ECO:0000256" key="8">
    <source>
        <dbReference type="ARBA" id="ARBA00031985"/>
    </source>
</evidence>
<evidence type="ECO:0000256" key="5">
    <source>
        <dbReference type="ARBA" id="ARBA00023125"/>
    </source>
</evidence>
<dbReference type="GO" id="GO:0003677">
    <property type="term" value="F:DNA binding"/>
    <property type="evidence" value="ECO:0007669"/>
    <property type="project" value="UniProtKB-KW"/>
</dbReference>
<comment type="catalytic activity">
    <reaction evidence="1">
        <text>ATP-independent breakage of single-stranded DNA, followed by passage and rejoining.</text>
        <dbReference type="EC" id="5.6.2.1"/>
    </reaction>
</comment>
<dbReference type="PROSITE" id="PS00396">
    <property type="entry name" value="TOPO_IA_1"/>
    <property type="match status" value="1"/>
</dbReference>
<dbReference type="InterPro" id="IPR006171">
    <property type="entry name" value="TOPRIM_dom"/>
</dbReference>
<accession>A0A844GGR1</accession>
<dbReference type="AlphaFoldDB" id="A0A844GGR1"/>
<dbReference type="SMART" id="SM00493">
    <property type="entry name" value="TOPRIM"/>
    <property type="match status" value="1"/>
</dbReference>
<dbReference type="InterPro" id="IPR023405">
    <property type="entry name" value="Topo_IA_core_domain"/>
</dbReference>
<keyword evidence="4" id="KW-0799">Topoisomerase</keyword>
<dbReference type="InterPro" id="IPR003601">
    <property type="entry name" value="Topo_IA_2"/>
</dbReference>
<dbReference type="PROSITE" id="PS50880">
    <property type="entry name" value="TOPRIM"/>
    <property type="match status" value="1"/>
</dbReference>
<dbReference type="PANTHER" id="PTHR11390">
    <property type="entry name" value="PROKARYOTIC DNA TOPOISOMERASE"/>
    <property type="match status" value="1"/>
</dbReference>
<dbReference type="Pfam" id="PF01751">
    <property type="entry name" value="Toprim"/>
    <property type="match status" value="1"/>
</dbReference>
<feature type="region of interest" description="Disordered" evidence="11">
    <location>
        <begin position="479"/>
        <end position="513"/>
    </location>
</feature>
<dbReference type="EC" id="5.6.2.1" evidence="3"/>
<keyword evidence="6 14" id="KW-0413">Isomerase</keyword>
<dbReference type="InterPro" id="IPR034144">
    <property type="entry name" value="TOPRIM_TopoIII"/>
</dbReference>
<dbReference type="InterPro" id="IPR013826">
    <property type="entry name" value="Topo_IA_cen_sub3"/>
</dbReference>
<reference evidence="14 15" key="1">
    <citation type="submission" date="2019-11" db="EMBL/GenBank/DDBJ databases">
        <title>Draft genome sequence of Blautia luti DSM 14534T, isolated from human stool.</title>
        <authorList>
            <person name="Ortiz R."/>
            <person name="Melis-Arcos F."/>
            <person name="Covarrubias P."/>
            <person name="Cardenas J.P."/>
            <person name="Perez-Donoso J."/>
            <person name="Almonacid D."/>
        </authorList>
    </citation>
    <scope>NUCLEOTIDE SEQUENCE [LARGE SCALE GENOMIC DNA]</scope>
    <source>
        <strain evidence="14 15">DSM 14534</strain>
    </source>
</reference>
<dbReference type="EMBL" id="WMBC01000002">
    <property type="protein sequence ID" value="MTD60349.1"/>
    <property type="molecule type" value="Genomic_DNA"/>
</dbReference>
<keyword evidence="5" id="KW-0238">DNA-binding</keyword>
<dbReference type="SMART" id="SM00437">
    <property type="entry name" value="TOP1Ac"/>
    <property type="match status" value="1"/>
</dbReference>
<sequence>MSKALYIAEKPSVAQEFAKALKINGQRRDGYLESQDSVVTWCVGHLVTMSYPEKYDIKYKRWSLDTLPFLPREFKYEVIPGVQKQFEIVKGLLNREDVDTIYVCTDSGREGEYIYRLVAQMAGVHGKKEKRVWIDSQTEEEIMRGIREAKDLSSYDNLSASAYLRAKEDYLMGINFSRVLTLRYGNSVSNYLNTKYQAISVGRVMTCVLGMVVRREREIRAFVKTPFYRVLSSIALEGENFEGEWRAVEGSRYFQTPYLYKENGFKEKAYAEKLIQELSVNQPLQCTVDKVERKKENKNPPLLFNLAELQNVCSKLFKISPDETLKIVQELYEKKLVTYPRTDARVLSTAAAKEIYKNISGLRNYEHTAEIAQHIIEQGNYKNLAKTRYVNDKQITDHYAIVPTGQGLNALKSVSLTAQRVYETIVRRFICIFYPPAVYQKVSLVTKIQNESFFSSFKVLLEEGYLKVATNSFAKRKAADAMSGGNRTGTAGNTGNEEDDPDNGKNRSDNSSEDMACDTRLLAALQNLKKGDILSVDSLSIKEGETSPPKRYNSGSMILAMENAGQLIEDEELRAQIKSCGIGTSATRAEILKKLFNIKYLALNKKTQVITPTLLGEMIFDVVNCSIRQLLNPELTASWEKGLNYVAEGSITEQEYMDKLEHFVRLRTKQVEDSNIQPYLRQFFDAAAVNYKDAAAKSGTKTSGRTTSGTGRSRTYKKPIAQK</sequence>
<comment type="caution">
    <text evidence="14">The sequence shown here is derived from an EMBL/GenBank/DDBJ whole genome shotgun (WGS) entry which is preliminary data.</text>
</comment>
<evidence type="ECO:0000313" key="15">
    <source>
        <dbReference type="Proteomes" id="UP000437824"/>
    </source>
</evidence>
<dbReference type="GO" id="GO:0006310">
    <property type="term" value="P:DNA recombination"/>
    <property type="evidence" value="ECO:0007669"/>
    <property type="project" value="TreeGrafter"/>
</dbReference>
<dbReference type="PANTHER" id="PTHR11390:SF21">
    <property type="entry name" value="DNA TOPOISOMERASE 3-ALPHA"/>
    <property type="match status" value="1"/>
</dbReference>
<dbReference type="GO" id="GO:0043597">
    <property type="term" value="C:cytoplasmic replication fork"/>
    <property type="evidence" value="ECO:0007669"/>
    <property type="project" value="TreeGrafter"/>
</dbReference>
<dbReference type="InterPro" id="IPR023406">
    <property type="entry name" value="Topo_IA_AS"/>
</dbReference>
<dbReference type="GO" id="GO:0006281">
    <property type="term" value="P:DNA repair"/>
    <property type="evidence" value="ECO:0007669"/>
    <property type="project" value="TreeGrafter"/>
</dbReference>
<dbReference type="CDD" id="cd00186">
    <property type="entry name" value="TOP1Ac"/>
    <property type="match status" value="1"/>
</dbReference>
<feature type="region of interest" description="Disordered" evidence="11">
    <location>
        <begin position="696"/>
        <end position="723"/>
    </location>
</feature>
<dbReference type="InterPro" id="IPR000380">
    <property type="entry name" value="Topo_IA"/>
</dbReference>
<dbReference type="Gene3D" id="2.70.20.10">
    <property type="entry name" value="Topoisomerase I, domain 3"/>
    <property type="match status" value="1"/>
</dbReference>
<dbReference type="RefSeq" id="WP_154779739.1">
    <property type="nucleotide sequence ID" value="NZ_WMBC01000002.1"/>
</dbReference>